<feature type="region of interest" description="Disordered" evidence="1">
    <location>
        <begin position="1"/>
        <end position="20"/>
    </location>
</feature>
<name>A0A2N9ASV4_METEX</name>
<proteinExistence type="predicted"/>
<dbReference type="EMBL" id="LT962688">
    <property type="protein sequence ID" value="SOR30386.1"/>
    <property type="molecule type" value="Genomic_DNA"/>
</dbReference>
<gene>
    <name evidence="2" type="ORF">TK0001_3784</name>
</gene>
<reference evidence="3" key="1">
    <citation type="submission" date="2017-10" db="EMBL/GenBank/DDBJ databases">
        <authorList>
            <person name="Regsiter A."/>
            <person name="William W."/>
        </authorList>
    </citation>
    <scope>NUCLEOTIDE SEQUENCE [LARGE SCALE GENOMIC DNA]</scope>
</reference>
<evidence type="ECO:0000313" key="3">
    <source>
        <dbReference type="Proteomes" id="UP000233769"/>
    </source>
</evidence>
<feature type="compositionally biased region" description="Basic residues" evidence="1">
    <location>
        <begin position="72"/>
        <end position="81"/>
    </location>
</feature>
<dbReference type="AlphaFoldDB" id="A0A2N9ASV4"/>
<accession>A0A2N9ASV4</accession>
<evidence type="ECO:0000256" key="1">
    <source>
        <dbReference type="SAM" id="MobiDB-lite"/>
    </source>
</evidence>
<organism evidence="2 3">
    <name type="scientific">Methylorubrum extorquens</name>
    <name type="common">Methylobacterium dichloromethanicum</name>
    <name type="synonym">Methylobacterium extorquens</name>
    <dbReference type="NCBI Taxonomy" id="408"/>
    <lineage>
        <taxon>Bacteria</taxon>
        <taxon>Pseudomonadati</taxon>
        <taxon>Pseudomonadota</taxon>
        <taxon>Alphaproteobacteria</taxon>
        <taxon>Hyphomicrobiales</taxon>
        <taxon>Methylobacteriaceae</taxon>
        <taxon>Methylorubrum</taxon>
    </lineage>
</organism>
<dbReference type="Proteomes" id="UP000233769">
    <property type="component" value="Chromosome tk0001"/>
</dbReference>
<sequence length="81" mass="9119">MHRRTRAGSGHSRPPTLRRRSKNICAAAKYFPVSAWVTSGYVCGIQNSNMAKPGTRSGPPRRREFEGPLHGRSSRRSITRR</sequence>
<feature type="region of interest" description="Disordered" evidence="1">
    <location>
        <begin position="47"/>
        <end position="81"/>
    </location>
</feature>
<protein>
    <submittedName>
        <fullName evidence="2">Uncharacterized protein</fullName>
    </submittedName>
</protein>
<evidence type="ECO:0000313" key="2">
    <source>
        <dbReference type="EMBL" id="SOR30386.1"/>
    </source>
</evidence>